<feature type="compositionally biased region" description="Basic and acidic residues" evidence="1">
    <location>
        <begin position="100"/>
        <end position="117"/>
    </location>
</feature>
<feature type="compositionally biased region" description="Polar residues" evidence="1">
    <location>
        <begin position="43"/>
        <end position="55"/>
    </location>
</feature>
<evidence type="ECO:0000313" key="3">
    <source>
        <dbReference type="Proteomes" id="UP000664521"/>
    </source>
</evidence>
<accession>A0A8H3FR27</accession>
<reference evidence="2" key="1">
    <citation type="submission" date="2021-03" db="EMBL/GenBank/DDBJ databases">
        <authorList>
            <person name="Tagirdzhanova G."/>
        </authorList>
    </citation>
    <scope>NUCLEOTIDE SEQUENCE</scope>
</reference>
<evidence type="ECO:0000256" key="1">
    <source>
        <dbReference type="SAM" id="MobiDB-lite"/>
    </source>
</evidence>
<feature type="compositionally biased region" description="Low complexity" evidence="1">
    <location>
        <begin position="1"/>
        <end position="12"/>
    </location>
</feature>
<proteinExistence type="predicted"/>
<organism evidence="2 3">
    <name type="scientific">Heterodermia speciosa</name>
    <dbReference type="NCBI Taxonomy" id="116794"/>
    <lineage>
        <taxon>Eukaryota</taxon>
        <taxon>Fungi</taxon>
        <taxon>Dikarya</taxon>
        <taxon>Ascomycota</taxon>
        <taxon>Pezizomycotina</taxon>
        <taxon>Lecanoromycetes</taxon>
        <taxon>OSLEUM clade</taxon>
        <taxon>Lecanoromycetidae</taxon>
        <taxon>Caliciales</taxon>
        <taxon>Physciaceae</taxon>
        <taxon>Heterodermia</taxon>
    </lineage>
</organism>
<keyword evidence="3" id="KW-1185">Reference proteome</keyword>
<name>A0A8H3FR27_9LECA</name>
<comment type="caution">
    <text evidence="2">The sequence shown here is derived from an EMBL/GenBank/DDBJ whole genome shotgun (WGS) entry which is preliminary data.</text>
</comment>
<gene>
    <name evidence="2" type="ORF">HETSPECPRED_006678</name>
</gene>
<sequence length="241" mass="26779">MPFSIERSGTSSSRRHESSSGASRPSPSHRHEPSSSRHGSRAGPSSSHSNRNKAQSFVPGKLYTLSEDNALVPVDSQNGNQRDRTRSSRHESHSSRHHDSRSSHRDDSHYRSRDSRDSQATVRGGSGTFASSRPLAPGEYNSNSRALDRVKSTHHSSSRAGSSSSSGPSNSTLLRKVDDLSAEVQHMKLENRIKDVEARNEKRETEAKLREVEARRRMGPPPVLVVNRMHVPFCTCPMCYR</sequence>
<protein>
    <submittedName>
        <fullName evidence="2">Uncharacterized protein</fullName>
    </submittedName>
</protein>
<evidence type="ECO:0000313" key="2">
    <source>
        <dbReference type="EMBL" id="CAF9927839.1"/>
    </source>
</evidence>
<dbReference type="AlphaFoldDB" id="A0A8H3FR27"/>
<feature type="region of interest" description="Disordered" evidence="1">
    <location>
        <begin position="1"/>
        <end position="173"/>
    </location>
</feature>
<feature type="compositionally biased region" description="Basic and acidic residues" evidence="1">
    <location>
        <begin position="81"/>
        <end position="94"/>
    </location>
</feature>
<dbReference type="Proteomes" id="UP000664521">
    <property type="component" value="Unassembled WGS sequence"/>
</dbReference>
<feature type="compositionally biased region" description="Low complexity" evidence="1">
    <location>
        <begin position="158"/>
        <end position="173"/>
    </location>
</feature>
<dbReference type="EMBL" id="CAJPDS010000046">
    <property type="protein sequence ID" value="CAF9927839.1"/>
    <property type="molecule type" value="Genomic_DNA"/>
</dbReference>